<proteinExistence type="predicted"/>
<feature type="transmembrane region" description="Helical" evidence="1">
    <location>
        <begin position="48"/>
        <end position="66"/>
    </location>
</feature>
<evidence type="ECO:0000256" key="1">
    <source>
        <dbReference type="SAM" id="Phobius"/>
    </source>
</evidence>
<keyword evidence="1" id="KW-1133">Transmembrane helix</keyword>
<reference evidence="2" key="1">
    <citation type="submission" date="2021-01" db="EMBL/GenBank/DDBJ databases">
        <authorList>
            <consortium name="Genoscope - CEA"/>
            <person name="William W."/>
        </authorList>
    </citation>
    <scope>NUCLEOTIDE SEQUENCE</scope>
</reference>
<keyword evidence="1" id="KW-0472">Membrane</keyword>
<organism evidence="2 3">
    <name type="scientific">Paramecium primaurelia</name>
    <dbReference type="NCBI Taxonomy" id="5886"/>
    <lineage>
        <taxon>Eukaryota</taxon>
        <taxon>Sar</taxon>
        <taxon>Alveolata</taxon>
        <taxon>Ciliophora</taxon>
        <taxon>Intramacronucleata</taxon>
        <taxon>Oligohymenophorea</taxon>
        <taxon>Peniculida</taxon>
        <taxon>Parameciidae</taxon>
        <taxon>Paramecium</taxon>
    </lineage>
</organism>
<keyword evidence="1" id="KW-0812">Transmembrane</keyword>
<accession>A0A8S1LPJ8</accession>
<dbReference type="EMBL" id="CAJJDM010000035">
    <property type="protein sequence ID" value="CAD8064664.1"/>
    <property type="molecule type" value="Genomic_DNA"/>
</dbReference>
<dbReference type="OMA" id="INHANQI"/>
<protein>
    <submittedName>
        <fullName evidence="2">Uncharacterized protein</fullName>
    </submittedName>
</protein>
<sequence length="91" mass="10143">MNNDLCELIVNHANQIFLSLANLNGQLNENGSIMNHNPTSSNTSPTQGLAFIMFLLFTAYALLSIFSPQRQPVIQKGNIQNQQNNNHDDDD</sequence>
<dbReference type="AlphaFoldDB" id="A0A8S1LPJ8"/>
<evidence type="ECO:0000313" key="3">
    <source>
        <dbReference type="Proteomes" id="UP000688137"/>
    </source>
</evidence>
<comment type="caution">
    <text evidence="2">The sequence shown here is derived from an EMBL/GenBank/DDBJ whole genome shotgun (WGS) entry which is preliminary data.</text>
</comment>
<dbReference type="Proteomes" id="UP000688137">
    <property type="component" value="Unassembled WGS sequence"/>
</dbReference>
<name>A0A8S1LPJ8_PARPR</name>
<evidence type="ECO:0000313" key="2">
    <source>
        <dbReference type="EMBL" id="CAD8064664.1"/>
    </source>
</evidence>
<keyword evidence="3" id="KW-1185">Reference proteome</keyword>
<gene>
    <name evidence="2" type="ORF">PPRIM_AZ9-3.1.T0360239</name>
</gene>